<dbReference type="InterPro" id="IPR043459">
    <property type="entry name" value="NFD6/NOXY2-like"/>
</dbReference>
<dbReference type="PANTHER" id="PTHR33156:SF59">
    <property type="entry name" value="PROTEIN NUCLEAR FUSION DEFECTIVE 6, CHLOROPLASTIC_MITOCHONDRIAL-LIKE"/>
    <property type="match status" value="1"/>
</dbReference>
<dbReference type="PANTHER" id="PTHR33156">
    <property type="entry name" value="OS02G0230000 PROTEIN"/>
    <property type="match status" value="1"/>
</dbReference>
<comment type="caution">
    <text evidence="1">The sequence shown here is derived from an EMBL/GenBank/DDBJ whole genome shotgun (WGS) entry which is preliminary data.</text>
</comment>
<dbReference type="EMBL" id="NBSK02000004">
    <property type="protein sequence ID" value="KAJ0212107.1"/>
    <property type="molecule type" value="Genomic_DNA"/>
</dbReference>
<name>A0A9R1VR02_LACSA</name>
<organism evidence="1 2">
    <name type="scientific">Lactuca sativa</name>
    <name type="common">Garden lettuce</name>
    <dbReference type="NCBI Taxonomy" id="4236"/>
    <lineage>
        <taxon>Eukaryota</taxon>
        <taxon>Viridiplantae</taxon>
        <taxon>Streptophyta</taxon>
        <taxon>Embryophyta</taxon>
        <taxon>Tracheophyta</taxon>
        <taxon>Spermatophyta</taxon>
        <taxon>Magnoliopsida</taxon>
        <taxon>eudicotyledons</taxon>
        <taxon>Gunneridae</taxon>
        <taxon>Pentapetalae</taxon>
        <taxon>asterids</taxon>
        <taxon>campanulids</taxon>
        <taxon>Asterales</taxon>
        <taxon>Asteraceae</taxon>
        <taxon>Cichorioideae</taxon>
        <taxon>Cichorieae</taxon>
        <taxon>Lactucinae</taxon>
        <taxon>Lactuca</taxon>
    </lineage>
</organism>
<evidence type="ECO:0000313" key="1">
    <source>
        <dbReference type="EMBL" id="KAJ0212107.1"/>
    </source>
</evidence>
<evidence type="ECO:0008006" key="3">
    <source>
        <dbReference type="Google" id="ProtNLM"/>
    </source>
</evidence>
<dbReference type="Proteomes" id="UP000235145">
    <property type="component" value="Unassembled WGS sequence"/>
</dbReference>
<keyword evidence="2" id="KW-1185">Reference proteome</keyword>
<reference evidence="1 2" key="1">
    <citation type="journal article" date="2017" name="Nat. Commun.">
        <title>Genome assembly with in vitro proximity ligation data and whole-genome triplication in lettuce.</title>
        <authorList>
            <person name="Reyes-Chin-Wo S."/>
            <person name="Wang Z."/>
            <person name="Yang X."/>
            <person name="Kozik A."/>
            <person name="Arikit S."/>
            <person name="Song C."/>
            <person name="Xia L."/>
            <person name="Froenicke L."/>
            <person name="Lavelle D.O."/>
            <person name="Truco M.J."/>
            <person name="Xia R."/>
            <person name="Zhu S."/>
            <person name="Xu C."/>
            <person name="Xu H."/>
            <person name="Xu X."/>
            <person name="Cox K."/>
            <person name="Korf I."/>
            <person name="Meyers B.C."/>
            <person name="Michelmore R.W."/>
        </authorList>
    </citation>
    <scope>NUCLEOTIDE SEQUENCE [LARGE SCALE GENOMIC DNA]</scope>
    <source>
        <strain evidence="2">cv. Salinas</strain>
        <tissue evidence="1">Seedlings</tissue>
    </source>
</reference>
<gene>
    <name evidence="1" type="ORF">LSAT_V11C400177380</name>
</gene>
<dbReference type="AlphaFoldDB" id="A0A9R1VR02"/>
<accession>A0A9R1VR02</accession>
<protein>
    <recommendedName>
        <fullName evidence="3">Protein NUCLEAR FUSION DEFECTIVE 6, chloroplastic/mitochondrial-like</fullName>
    </recommendedName>
</protein>
<proteinExistence type="predicted"/>
<evidence type="ECO:0000313" key="2">
    <source>
        <dbReference type="Proteomes" id="UP000235145"/>
    </source>
</evidence>
<sequence length="132" mass="14122">MATAVAARSVFRSASTFTTVGRAASRISAGAKPNATSSARSPFRLPSQNPLSHRIFRSPVEMSCVSIESMLPFHTATASALLTSMLSAAPRTCGWTLEGISVSLCLLLYPSCYILCFNSHVCLVKINGILFY</sequence>